<sequence>MLELENLSVTYRRRRQAPFEALNNVHLRLEAGETLGLVGESGSGKTTMGRAPFGLVPITSGTVRLDGEDVTHATAKERTRLTARMQMVFQDPYGSLNPVRTIQDTMVEPLLVHEPGTSAAQRAQRVAEALDRVGLPRRAAQRLPREFSGGQRQRIAIARALMLKPRLLVCDEPVSALDLSVQAQILNLLADLRAELQISYLFISHDLAVVRHIADRVMVLYRGHVVEEGDAAAMAARPGHPYTHALLSAAPVPDPRTQRTRRQQRQERLTAPLPTTTGGCVFAPRCPHVIDACDTPPRLTPFRTGGLAACHRMEDLRLDPPPGTAAADHPAS</sequence>
<dbReference type="InterPro" id="IPR013563">
    <property type="entry name" value="Oligopep_ABC_C"/>
</dbReference>
<evidence type="ECO:0000256" key="1">
    <source>
        <dbReference type="ARBA" id="ARBA00005417"/>
    </source>
</evidence>
<keyword evidence="3" id="KW-0547">Nucleotide-binding</keyword>
<reference evidence="7 8" key="1">
    <citation type="submission" date="2020-08" db="EMBL/GenBank/DDBJ databases">
        <title>Genomic Encyclopedia of Type Strains, Phase III (KMG-III): the genomes of soil and plant-associated and newly described type strains.</title>
        <authorList>
            <person name="Whitman W."/>
        </authorList>
    </citation>
    <scope>NUCLEOTIDE SEQUENCE [LARGE SCALE GENOMIC DNA]</scope>
    <source>
        <strain evidence="7 8">CECT 8305</strain>
    </source>
</reference>
<dbReference type="Pfam" id="PF08352">
    <property type="entry name" value="oligo_HPY"/>
    <property type="match status" value="1"/>
</dbReference>
<accession>A0A7W9V0W7</accession>
<dbReference type="Pfam" id="PF00005">
    <property type="entry name" value="ABC_tran"/>
    <property type="match status" value="1"/>
</dbReference>
<keyword evidence="8" id="KW-1185">Reference proteome</keyword>
<dbReference type="InterPro" id="IPR003593">
    <property type="entry name" value="AAA+_ATPase"/>
</dbReference>
<feature type="region of interest" description="Disordered" evidence="5">
    <location>
        <begin position="246"/>
        <end position="275"/>
    </location>
</feature>
<feature type="domain" description="ABC transporter" evidence="6">
    <location>
        <begin position="2"/>
        <end position="247"/>
    </location>
</feature>
<keyword evidence="2" id="KW-0813">Transport</keyword>
<dbReference type="InterPro" id="IPR003439">
    <property type="entry name" value="ABC_transporter-like_ATP-bd"/>
</dbReference>
<dbReference type="Proteomes" id="UP000588098">
    <property type="component" value="Unassembled WGS sequence"/>
</dbReference>
<dbReference type="Gene3D" id="3.40.50.300">
    <property type="entry name" value="P-loop containing nucleotide triphosphate hydrolases"/>
    <property type="match status" value="1"/>
</dbReference>
<protein>
    <submittedName>
        <fullName evidence="7">Oligopeptide/dipeptide ABC transporter ATP-binding protein</fullName>
    </submittedName>
</protein>
<evidence type="ECO:0000313" key="7">
    <source>
        <dbReference type="EMBL" id="MBB5938580.1"/>
    </source>
</evidence>
<dbReference type="RefSeq" id="WP_312867053.1">
    <property type="nucleotide sequence ID" value="NZ_JACHJL010000017.1"/>
</dbReference>
<keyword evidence="4 7" id="KW-0067">ATP-binding</keyword>
<dbReference type="InterPro" id="IPR027417">
    <property type="entry name" value="P-loop_NTPase"/>
</dbReference>
<dbReference type="EMBL" id="JACHJL010000017">
    <property type="protein sequence ID" value="MBB5938580.1"/>
    <property type="molecule type" value="Genomic_DNA"/>
</dbReference>
<comment type="similarity">
    <text evidence="1">Belongs to the ABC transporter superfamily.</text>
</comment>
<evidence type="ECO:0000256" key="3">
    <source>
        <dbReference type="ARBA" id="ARBA00022741"/>
    </source>
</evidence>
<dbReference type="PROSITE" id="PS50893">
    <property type="entry name" value="ABC_TRANSPORTER_2"/>
    <property type="match status" value="1"/>
</dbReference>
<dbReference type="GO" id="GO:0055085">
    <property type="term" value="P:transmembrane transport"/>
    <property type="evidence" value="ECO:0007669"/>
    <property type="project" value="UniProtKB-ARBA"/>
</dbReference>
<dbReference type="PANTHER" id="PTHR43776">
    <property type="entry name" value="TRANSPORT ATP-BINDING PROTEIN"/>
    <property type="match status" value="1"/>
</dbReference>
<organism evidence="7 8">
    <name type="scientific">Streptomyces zagrosensis</name>
    <dbReference type="NCBI Taxonomy" id="1042984"/>
    <lineage>
        <taxon>Bacteria</taxon>
        <taxon>Bacillati</taxon>
        <taxon>Actinomycetota</taxon>
        <taxon>Actinomycetes</taxon>
        <taxon>Kitasatosporales</taxon>
        <taxon>Streptomycetaceae</taxon>
        <taxon>Streptomyces</taxon>
    </lineage>
</organism>
<dbReference type="GO" id="GO:0015833">
    <property type="term" value="P:peptide transport"/>
    <property type="evidence" value="ECO:0007669"/>
    <property type="project" value="InterPro"/>
</dbReference>
<dbReference type="InterPro" id="IPR050319">
    <property type="entry name" value="ABC_transp_ATP-bind"/>
</dbReference>
<dbReference type="CDD" id="cd03257">
    <property type="entry name" value="ABC_NikE_OppD_transporters"/>
    <property type="match status" value="1"/>
</dbReference>
<dbReference type="FunFam" id="3.40.50.300:FF:000016">
    <property type="entry name" value="Oligopeptide ABC transporter ATP-binding component"/>
    <property type="match status" value="1"/>
</dbReference>
<dbReference type="GO" id="GO:0016887">
    <property type="term" value="F:ATP hydrolysis activity"/>
    <property type="evidence" value="ECO:0007669"/>
    <property type="project" value="InterPro"/>
</dbReference>
<dbReference type="GO" id="GO:0005524">
    <property type="term" value="F:ATP binding"/>
    <property type="evidence" value="ECO:0007669"/>
    <property type="project" value="UniProtKB-KW"/>
</dbReference>
<dbReference type="SMART" id="SM00382">
    <property type="entry name" value="AAA"/>
    <property type="match status" value="1"/>
</dbReference>
<dbReference type="InterPro" id="IPR017871">
    <property type="entry name" value="ABC_transporter-like_CS"/>
</dbReference>
<dbReference type="NCBIfam" id="TIGR01727">
    <property type="entry name" value="oligo_HPY"/>
    <property type="match status" value="1"/>
</dbReference>
<gene>
    <name evidence="7" type="ORF">FHS42_005669</name>
</gene>
<evidence type="ECO:0000256" key="4">
    <source>
        <dbReference type="ARBA" id="ARBA00022840"/>
    </source>
</evidence>
<dbReference type="AlphaFoldDB" id="A0A7W9V0W7"/>
<comment type="caution">
    <text evidence="7">The sequence shown here is derived from an EMBL/GenBank/DDBJ whole genome shotgun (WGS) entry which is preliminary data.</text>
</comment>
<evidence type="ECO:0000256" key="2">
    <source>
        <dbReference type="ARBA" id="ARBA00022448"/>
    </source>
</evidence>
<dbReference type="SUPFAM" id="SSF52540">
    <property type="entry name" value="P-loop containing nucleoside triphosphate hydrolases"/>
    <property type="match status" value="1"/>
</dbReference>
<dbReference type="PROSITE" id="PS00211">
    <property type="entry name" value="ABC_TRANSPORTER_1"/>
    <property type="match status" value="1"/>
</dbReference>
<proteinExistence type="inferred from homology"/>
<name>A0A7W9V0W7_9ACTN</name>
<evidence type="ECO:0000313" key="8">
    <source>
        <dbReference type="Proteomes" id="UP000588098"/>
    </source>
</evidence>
<evidence type="ECO:0000256" key="5">
    <source>
        <dbReference type="SAM" id="MobiDB-lite"/>
    </source>
</evidence>
<evidence type="ECO:0000259" key="6">
    <source>
        <dbReference type="PROSITE" id="PS50893"/>
    </source>
</evidence>
<dbReference type="PANTHER" id="PTHR43776:SF7">
    <property type="entry name" value="D,D-DIPEPTIDE TRANSPORT ATP-BINDING PROTEIN DDPF-RELATED"/>
    <property type="match status" value="1"/>
</dbReference>